<evidence type="ECO:0000313" key="2">
    <source>
        <dbReference type="Proteomes" id="UP000094565"/>
    </source>
</evidence>
<sequence length="389" mass="44776">MYGAGNHDELEFEKTRDLEVMMPAPRIGSLVHPYRASMRRHLSSVATQSRPSILELLPPKRFVNRILFDLDSRLNYKKVIPVLDTIYQSIPSGKDPIIPKYATPDDLMLFQKALKEIRLKTRTENKYLLQLENALVEKAAEAGQRDAVSILAFTALKDQNNQFTDDDKAHAQKLIKELMKLKHPLAVKLTGDMLYQSNALLEAEKMYLRFLELEKDTILSAEVHKSLGVILFKDLRHFKARAHFEKSIRLAPLDKVYESHFYLSQLYSNDDPLRSRHHLQLSSSQGLRESLANLGFLELNYFKNVDVAFQWFKLGAEITDITSLIGLFDCYMLKKEYHEAVTILDRLKDTLTSDSYKDAIKAGTEKVTWEQLQSVRTKSLETLSSLRLI</sequence>
<dbReference type="Gene3D" id="1.25.40.10">
    <property type="entry name" value="Tetratricopeptide repeat domain"/>
    <property type="match status" value="1"/>
</dbReference>
<evidence type="ECO:0000313" key="1">
    <source>
        <dbReference type="EMBL" id="ANZ77301.1"/>
    </source>
</evidence>
<name>A0A1B2JHD6_PICPA</name>
<organism evidence="1 2">
    <name type="scientific">Komagataella pastoris</name>
    <name type="common">Yeast</name>
    <name type="synonym">Pichia pastoris</name>
    <dbReference type="NCBI Taxonomy" id="4922"/>
    <lineage>
        <taxon>Eukaryota</taxon>
        <taxon>Fungi</taxon>
        <taxon>Dikarya</taxon>
        <taxon>Ascomycota</taxon>
        <taxon>Saccharomycotina</taxon>
        <taxon>Pichiomycetes</taxon>
        <taxon>Pichiales</taxon>
        <taxon>Pichiaceae</taxon>
        <taxon>Komagataella</taxon>
    </lineage>
</organism>
<gene>
    <name evidence="1" type="primary">MSS2</name>
    <name evidence="1" type="ORF">ATY40_BA7504713</name>
</gene>
<accession>A0A1B2JHD6</accession>
<reference evidence="1 2" key="1">
    <citation type="submission" date="2016-02" db="EMBL/GenBank/DDBJ databases">
        <title>Comparative genomic and transcriptomic foundation for Pichia pastoris.</title>
        <authorList>
            <person name="Love K.R."/>
            <person name="Shah K.A."/>
            <person name="Whittaker C.A."/>
            <person name="Wu J."/>
            <person name="Bartlett M.C."/>
            <person name="Ma D."/>
            <person name="Leeson R.L."/>
            <person name="Priest M."/>
            <person name="Young S.K."/>
            <person name="Love J.C."/>
        </authorList>
    </citation>
    <scope>NUCLEOTIDE SEQUENCE [LARGE SCALE GENOMIC DNA]</scope>
    <source>
        <strain evidence="1 2">ATCC 28485</strain>
    </source>
</reference>
<dbReference type="AlphaFoldDB" id="A0A1B2JHD6"/>
<dbReference type="Proteomes" id="UP000094565">
    <property type="component" value="Chromosome 4"/>
</dbReference>
<proteinExistence type="predicted"/>
<dbReference type="OrthoDB" id="1658288at2759"/>
<dbReference type="InterPro" id="IPR011990">
    <property type="entry name" value="TPR-like_helical_dom_sf"/>
</dbReference>
<dbReference type="EMBL" id="CP014587">
    <property type="protein sequence ID" value="ANZ77301.1"/>
    <property type="molecule type" value="Genomic_DNA"/>
</dbReference>
<protein>
    <submittedName>
        <fullName evidence="1">BA75_04713T0</fullName>
    </submittedName>
</protein>
<dbReference type="SUPFAM" id="SSF81901">
    <property type="entry name" value="HCP-like"/>
    <property type="match status" value="1"/>
</dbReference>
<keyword evidence="2" id="KW-1185">Reference proteome</keyword>
<dbReference type="SUPFAM" id="SSF48452">
    <property type="entry name" value="TPR-like"/>
    <property type="match status" value="1"/>
</dbReference>